<keyword evidence="3" id="KW-1185">Reference proteome</keyword>
<comment type="caution">
    <text evidence="2">The sequence shown here is derived from an EMBL/GenBank/DDBJ whole genome shotgun (WGS) entry which is preliminary data.</text>
</comment>
<evidence type="ECO:0000256" key="1">
    <source>
        <dbReference type="SAM" id="Phobius"/>
    </source>
</evidence>
<protein>
    <submittedName>
        <fullName evidence="2">Uncharacterized protein</fullName>
    </submittedName>
</protein>
<keyword evidence="1" id="KW-0812">Transmembrane</keyword>
<gene>
    <name evidence="2" type="ORF">E2605_06095</name>
</gene>
<evidence type="ECO:0000313" key="3">
    <source>
        <dbReference type="Proteomes" id="UP000297861"/>
    </source>
</evidence>
<name>A0A4Y8L9R9_9BACT</name>
<dbReference type="OrthoDB" id="996756at2"/>
<sequence length="200" mass="23602">MEIDKIKKIEKNKGFKRSFFSKLVWRKYALVPPALVLFVSLFGVVYMYNTDRLLSYYCLPFIVLLLISTIWFKSTRKYLINQDVGNSQDFVLCLVLPLFKERNKQFYLFNTGANRFNKFFLEKAKSDILEDKEQYDTVLKTLKKNTFVRLDDEDVCITSDLKFNKGFLAFKVKHDDSKFLAYYGESKIKAVSSKEIMSFL</sequence>
<feature type="transmembrane region" description="Helical" evidence="1">
    <location>
        <begin position="28"/>
        <end position="48"/>
    </location>
</feature>
<keyword evidence="1" id="KW-0472">Membrane</keyword>
<reference evidence="2 3" key="1">
    <citation type="submission" date="2019-03" db="EMBL/GenBank/DDBJ databases">
        <title>San Antonio Military Medical Center submission to MRSN (WRAIR), pending publication.</title>
        <authorList>
            <person name="Blyth D.M."/>
            <person name="Mccarthy S.L."/>
            <person name="Schall S.E."/>
            <person name="Stam J.A."/>
            <person name="Ong A.C."/>
            <person name="Mcgann P.T."/>
        </authorList>
    </citation>
    <scope>NUCLEOTIDE SEQUENCE [LARGE SCALE GENOMIC DNA]</scope>
    <source>
        <strain evidence="2 3">MRSN571793</strain>
    </source>
</reference>
<evidence type="ECO:0000313" key="2">
    <source>
        <dbReference type="EMBL" id="TFD97236.1"/>
    </source>
</evidence>
<organism evidence="2 3">
    <name type="scientific">Dysgonomonas capnocytophagoides</name>
    <dbReference type="NCBI Taxonomy" id="45254"/>
    <lineage>
        <taxon>Bacteria</taxon>
        <taxon>Pseudomonadati</taxon>
        <taxon>Bacteroidota</taxon>
        <taxon>Bacteroidia</taxon>
        <taxon>Bacteroidales</taxon>
        <taxon>Dysgonomonadaceae</taxon>
        <taxon>Dysgonomonas</taxon>
    </lineage>
</organism>
<dbReference type="AlphaFoldDB" id="A0A4Y8L9R9"/>
<dbReference type="Proteomes" id="UP000297861">
    <property type="component" value="Unassembled WGS sequence"/>
</dbReference>
<accession>A0A4Y8L9R9</accession>
<dbReference type="STRING" id="1121485.GCA_000426485_01193"/>
<proteinExistence type="predicted"/>
<dbReference type="RefSeq" id="WP_134435825.1">
    <property type="nucleotide sequence ID" value="NZ_SOML01000003.1"/>
</dbReference>
<feature type="transmembrane region" description="Helical" evidence="1">
    <location>
        <begin position="54"/>
        <end position="72"/>
    </location>
</feature>
<dbReference type="EMBL" id="SOML01000003">
    <property type="protein sequence ID" value="TFD97236.1"/>
    <property type="molecule type" value="Genomic_DNA"/>
</dbReference>
<keyword evidence="1" id="KW-1133">Transmembrane helix</keyword>